<gene>
    <name evidence="1" type="ORF">C2I19_13595</name>
</gene>
<accession>A0A2S5DEL4</accession>
<dbReference type="Pfam" id="PF06945">
    <property type="entry name" value="DUF1289"/>
    <property type="match status" value="1"/>
</dbReference>
<organism evidence="1 2">
    <name type="scientific">Chromobacterium alticapitis</name>
    <dbReference type="NCBI Taxonomy" id="2073169"/>
    <lineage>
        <taxon>Bacteria</taxon>
        <taxon>Pseudomonadati</taxon>
        <taxon>Pseudomonadota</taxon>
        <taxon>Betaproteobacteria</taxon>
        <taxon>Neisseriales</taxon>
        <taxon>Chromobacteriaceae</taxon>
        <taxon>Chromobacterium</taxon>
    </lineage>
</organism>
<dbReference type="InterPro" id="IPR032720">
    <property type="entry name" value="Cys_rich_CWC"/>
</dbReference>
<dbReference type="PANTHER" id="PTHR35175">
    <property type="entry name" value="DUF1289 DOMAIN-CONTAINING PROTEIN"/>
    <property type="match status" value="1"/>
</dbReference>
<keyword evidence="2" id="KW-1185">Reference proteome</keyword>
<comment type="caution">
    <text evidence="1">The sequence shown here is derived from an EMBL/GenBank/DDBJ whole genome shotgun (WGS) entry which is preliminary data.</text>
</comment>
<name>A0A2S5DEL4_9NEIS</name>
<proteinExistence type="predicted"/>
<dbReference type="EMBL" id="PQWB01000051">
    <property type="protein sequence ID" value="POZ61543.1"/>
    <property type="molecule type" value="Genomic_DNA"/>
</dbReference>
<dbReference type="Pfam" id="PF14375">
    <property type="entry name" value="Cys_rich_CWC"/>
    <property type="match status" value="1"/>
</dbReference>
<sequence length="115" mass="12232">MDKTPPSPCIGVCRLDDSGQVCVGCRRTLDEIAGWSSYSPVRKEAVWQRLLALPLPVQPKVCASCGSGFTCGAGGEQGGCWCMDLPHELPVRETDGDCLCPSCLQKKSMGRTGGK</sequence>
<reference evidence="2" key="1">
    <citation type="submission" date="2018-02" db="EMBL/GenBank/DDBJ databases">
        <authorList>
            <person name="O'Hara-Hanley K."/>
            <person name="Soby S."/>
        </authorList>
    </citation>
    <scope>NUCLEOTIDE SEQUENCE [LARGE SCALE GENOMIC DNA]</scope>
    <source>
        <strain evidence="2">MWU14-2602</strain>
    </source>
</reference>
<dbReference type="AlphaFoldDB" id="A0A2S5DEL4"/>
<protein>
    <submittedName>
        <fullName evidence="1">DUF1289 domain-containing protein</fullName>
    </submittedName>
</protein>
<dbReference type="PANTHER" id="PTHR35175:SF2">
    <property type="entry name" value="DUF1289 DOMAIN-CONTAINING PROTEIN"/>
    <property type="match status" value="1"/>
</dbReference>
<dbReference type="Proteomes" id="UP000237082">
    <property type="component" value="Unassembled WGS sequence"/>
</dbReference>
<dbReference type="InterPro" id="IPR010710">
    <property type="entry name" value="DUF1289"/>
</dbReference>
<evidence type="ECO:0000313" key="1">
    <source>
        <dbReference type="EMBL" id="POZ61543.1"/>
    </source>
</evidence>
<evidence type="ECO:0000313" key="2">
    <source>
        <dbReference type="Proteomes" id="UP000237082"/>
    </source>
</evidence>
<dbReference type="OrthoDB" id="8911262at2"/>